<dbReference type="InterPro" id="IPR013786">
    <property type="entry name" value="AcylCoA_DH/ox_N"/>
</dbReference>
<dbReference type="SUPFAM" id="SSF56645">
    <property type="entry name" value="Acyl-CoA dehydrogenase NM domain-like"/>
    <property type="match status" value="1"/>
</dbReference>
<feature type="non-terminal residue" evidence="4">
    <location>
        <position position="388"/>
    </location>
</feature>
<name>A0A7K1LEV8_9ACTN</name>
<dbReference type="InterPro" id="IPR046373">
    <property type="entry name" value="Acyl-CoA_Oxase/DH_mid-dom_sf"/>
</dbReference>
<evidence type="ECO:0000313" key="4">
    <source>
        <dbReference type="EMBL" id="MUN42856.1"/>
    </source>
</evidence>
<dbReference type="GO" id="GO:0050660">
    <property type="term" value="F:flavin adenine dinucleotide binding"/>
    <property type="evidence" value="ECO:0007669"/>
    <property type="project" value="InterPro"/>
</dbReference>
<evidence type="ECO:0000259" key="3">
    <source>
        <dbReference type="Pfam" id="PF08028"/>
    </source>
</evidence>
<dbReference type="PANTHER" id="PTHR43884:SF12">
    <property type="entry name" value="ISOVALERYL-COA DEHYDROGENASE, MITOCHONDRIAL-RELATED"/>
    <property type="match status" value="1"/>
</dbReference>
<dbReference type="PANTHER" id="PTHR43884">
    <property type="entry name" value="ACYL-COA DEHYDROGENASE"/>
    <property type="match status" value="1"/>
</dbReference>
<proteinExistence type="predicted"/>
<organism evidence="4 5">
    <name type="scientific">Actinomadura litoris</name>
    <dbReference type="NCBI Taxonomy" id="2678616"/>
    <lineage>
        <taxon>Bacteria</taxon>
        <taxon>Bacillati</taxon>
        <taxon>Actinomycetota</taxon>
        <taxon>Actinomycetes</taxon>
        <taxon>Streptosporangiales</taxon>
        <taxon>Thermomonosporaceae</taxon>
        <taxon>Actinomadura</taxon>
    </lineage>
</organism>
<reference evidence="4 5" key="1">
    <citation type="submission" date="2019-11" db="EMBL/GenBank/DDBJ databases">
        <authorList>
            <person name="Cao P."/>
        </authorList>
    </citation>
    <scope>NUCLEOTIDE SEQUENCE [LARGE SCALE GENOMIC DNA]</scope>
    <source>
        <strain evidence="4 5">NEAU-AAG5</strain>
    </source>
</reference>
<gene>
    <name evidence="4" type="ORF">GNZ18_40650</name>
</gene>
<evidence type="ECO:0000313" key="5">
    <source>
        <dbReference type="Proteomes" id="UP000432015"/>
    </source>
</evidence>
<feature type="domain" description="Acyl-CoA dehydrogenase/oxidase N-terminal" evidence="2">
    <location>
        <begin position="31"/>
        <end position="88"/>
    </location>
</feature>
<protein>
    <submittedName>
        <fullName evidence="4">Acyl-CoA dehydrogenase</fullName>
    </submittedName>
</protein>
<dbReference type="RefSeq" id="WP_156222937.1">
    <property type="nucleotide sequence ID" value="NZ_WOFH01000033.1"/>
</dbReference>
<dbReference type="Pfam" id="PF02771">
    <property type="entry name" value="Acyl-CoA_dh_N"/>
    <property type="match status" value="1"/>
</dbReference>
<comment type="caution">
    <text evidence="4">The sequence shown here is derived from an EMBL/GenBank/DDBJ whole genome shotgun (WGS) entry which is preliminary data.</text>
</comment>
<dbReference type="InterPro" id="IPR036250">
    <property type="entry name" value="AcylCo_DH-like_C"/>
</dbReference>
<dbReference type="InterPro" id="IPR009100">
    <property type="entry name" value="AcylCoA_DH/oxidase_NM_dom_sf"/>
</dbReference>
<dbReference type="InterPro" id="IPR013107">
    <property type="entry name" value="Acyl-CoA_DH_C"/>
</dbReference>
<evidence type="ECO:0000259" key="2">
    <source>
        <dbReference type="Pfam" id="PF02771"/>
    </source>
</evidence>
<accession>A0A7K1LEV8</accession>
<dbReference type="Gene3D" id="1.20.140.10">
    <property type="entry name" value="Butyryl-CoA Dehydrogenase, subunit A, domain 3"/>
    <property type="match status" value="1"/>
</dbReference>
<keyword evidence="1" id="KW-0560">Oxidoreductase</keyword>
<dbReference type="EMBL" id="WOFH01000033">
    <property type="protein sequence ID" value="MUN42856.1"/>
    <property type="molecule type" value="Genomic_DNA"/>
</dbReference>
<dbReference type="SUPFAM" id="SSF47203">
    <property type="entry name" value="Acyl-CoA dehydrogenase C-terminal domain-like"/>
    <property type="match status" value="1"/>
</dbReference>
<dbReference type="Gene3D" id="2.40.110.10">
    <property type="entry name" value="Butyryl-CoA Dehydrogenase, subunit A, domain 2"/>
    <property type="match status" value="1"/>
</dbReference>
<dbReference type="Gene3D" id="1.10.540.10">
    <property type="entry name" value="Acyl-CoA dehydrogenase/oxidase, N-terminal domain"/>
    <property type="match status" value="1"/>
</dbReference>
<dbReference type="InterPro" id="IPR037069">
    <property type="entry name" value="AcylCoA_DH/ox_N_sf"/>
</dbReference>
<dbReference type="PIRSF" id="PIRSF016578">
    <property type="entry name" value="HsaA"/>
    <property type="match status" value="1"/>
</dbReference>
<evidence type="ECO:0000256" key="1">
    <source>
        <dbReference type="ARBA" id="ARBA00023002"/>
    </source>
</evidence>
<sequence length="388" mass="40942">MLARDVVGQEELVGRAGEAARAAGAFVGWSDRHGRLADEQIGLLAEAGIFRLRVPARFGGFEADTSTLVRVGAELGAVDGSLGWTAQVYWIPTWMVGLFPEKVQEEVFSTPDVRVCGTLSPSGMATRVDGGIVVNGRWGFITGAHHAQWQEIIAVVVSAEAEPQPVMALVPMSDLQVADDWDTYGLRGTGSVSTSATDLFIPSERVVPLGAVLEGRTGTEGAAMYRAPLVPVASASSVGVVVGLARAARDLFGERLPNRKITYTGYDRQGEAPVTHLRAARGEQLLQEASFHARRLADLVDGGAASGAAWSVADRVAARGMLGAACGRAREVVETFAQASGGSSVYRGVSMGQILADVQAVNLHALMNPETNAELHGRILCDQEPNTL</sequence>
<dbReference type="GO" id="GO:0003995">
    <property type="term" value="F:acyl-CoA dehydrogenase activity"/>
    <property type="evidence" value="ECO:0007669"/>
    <property type="project" value="TreeGrafter"/>
</dbReference>
<dbReference type="AlphaFoldDB" id="A0A7K1LEV8"/>
<keyword evidence="5" id="KW-1185">Reference proteome</keyword>
<dbReference type="Proteomes" id="UP000432015">
    <property type="component" value="Unassembled WGS sequence"/>
</dbReference>
<feature type="domain" description="Acyl-CoA dehydrogenase C-terminal" evidence="3">
    <location>
        <begin position="238"/>
        <end position="369"/>
    </location>
</feature>
<dbReference type="Pfam" id="PF08028">
    <property type="entry name" value="Acyl-CoA_dh_2"/>
    <property type="match status" value="1"/>
</dbReference>